<reference evidence="6" key="1">
    <citation type="submission" date="2022-01" db="EMBL/GenBank/DDBJ databases">
        <authorList>
            <person name="King R."/>
        </authorList>
    </citation>
    <scope>NUCLEOTIDE SEQUENCE</scope>
</reference>
<keyword evidence="7" id="KW-1185">Reference proteome</keyword>
<dbReference type="GO" id="GO:0006631">
    <property type="term" value="P:fatty acid metabolic process"/>
    <property type="evidence" value="ECO:0007669"/>
    <property type="project" value="TreeGrafter"/>
</dbReference>
<keyword evidence="2" id="KW-0175">Coiled coil</keyword>
<gene>
    <name evidence="6" type="ORF">CHIRRI_LOCUS3885</name>
</gene>
<keyword evidence="4" id="KW-1133">Transmembrane helix</keyword>
<organism evidence="6 7">
    <name type="scientific">Chironomus riparius</name>
    <dbReference type="NCBI Taxonomy" id="315576"/>
    <lineage>
        <taxon>Eukaryota</taxon>
        <taxon>Metazoa</taxon>
        <taxon>Ecdysozoa</taxon>
        <taxon>Arthropoda</taxon>
        <taxon>Hexapoda</taxon>
        <taxon>Insecta</taxon>
        <taxon>Pterygota</taxon>
        <taxon>Neoptera</taxon>
        <taxon>Endopterygota</taxon>
        <taxon>Diptera</taxon>
        <taxon>Nematocera</taxon>
        <taxon>Chironomoidea</taxon>
        <taxon>Chironomidae</taxon>
        <taxon>Chironominae</taxon>
        <taxon>Chironomus</taxon>
    </lineage>
</organism>
<dbReference type="EMBL" id="OU895877">
    <property type="protein sequence ID" value="CAH1715446.1"/>
    <property type="molecule type" value="Genomic_DNA"/>
</dbReference>
<evidence type="ECO:0000256" key="4">
    <source>
        <dbReference type="SAM" id="Phobius"/>
    </source>
</evidence>
<dbReference type="PANTHER" id="PTHR23310">
    <property type="entry name" value="ACYL-COA-BINDING PROTEIN, ACBP"/>
    <property type="match status" value="1"/>
</dbReference>
<dbReference type="PROSITE" id="PS51228">
    <property type="entry name" value="ACB_2"/>
    <property type="match status" value="1"/>
</dbReference>
<evidence type="ECO:0000256" key="3">
    <source>
        <dbReference type="SAM" id="MobiDB-lite"/>
    </source>
</evidence>
<keyword evidence="4" id="KW-0812">Transmembrane</keyword>
<accession>A0A9P0NFN9</accession>
<evidence type="ECO:0000256" key="2">
    <source>
        <dbReference type="SAM" id="Coils"/>
    </source>
</evidence>
<evidence type="ECO:0000313" key="7">
    <source>
        <dbReference type="Proteomes" id="UP001153620"/>
    </source>
</evidence>
<evidence type="ECO:0000259" key="5">
    <source>
        <dbReference type="PROSITE" id="PS51228"/>
    </source>
</evidence>
<dbReference type="GO" id="GO:0019915">
    <property type="term" value="P:lipid storage"/>
    <property type="evidence" value="ECO:0007669"/>
    <property type="project" value="UniProtKB-ARBA"/>
</dbReference>
<dbReference type="InterPro" id="IPR035984">
    <property type="entry name" value="Acyl-CoA-binding_sf"/>
</dbReference>
<sequence>MSMEERFKAAVNVIKGLPPKGAYQPSYDMMLRFYSYFKQATEGPCKSRRPAFWDIVGKAKYDAWKRLGEMPKEKAMESYVEELKKIVETMSFTDNVADFYESLSELDNISVGDLELVAPEFMRSKSQSNSPFRERNLAETIRDINDIPNATYTAASNGRQNARTYSSSPSETSTDDDEEYIDTVEDEIVIAESRPTVNYAHHNGGIAHKKPTTEVTNKLNIDPSLMTHLVQSITDNMKADLQQVNTRLNVLEQKMLKEKEQQQRRKHPSWWPFEDVSPSFFAFTILWPVVVAIIFRSMQQRRLAHGVGKRS</sequence>
<dbReference type="InterPro" id="IPR022408">
    <property type="entry name" value="Acyl-CoA-binding_prot_CS"/>
</dbReference>
<protein>
    <recommendedName>
        <fullName evidence="5">ACB domain-containing protein</fullName>
    </recommendedName>
</protein>
<dbReference type="PANTHER" id="PTHR23310:SF77">
    <property type="entry name" value="LD25952P"/>
    <property type="match status" value="1"/>
</dbReference>
<dbReference type="SUPFAM" id="SSF47027">
    <property type="entry name" value="Acyl-CoA binding protein"/>
    <property type="match status" value="1"/>
</dbReference>
<feature type="region of interest" description="Disordered" evidence="3">
    <location>
        <begin position="154"/>
        <end position="180"/>
    </location>
</feature>
<dbReference type="AlphaFoldDB" id="A0A9P0NFN9"/>
<reference evidence="6" key="2">
    <citation type="submission" date="2022-10" db="EMBL/GenBank/DDBJ databases">
        <authorList>
            <consortium name="ENA_rothamsted_submissions"/>
            <consortium name="culmorum"/>
            <person name="King R."/>
        </authorList>
    </citation>
    <scope>NUCLEOTIDE SEQUENCE</scope>
</reference>
<dbReference type="OrthoDB" id="10403056at2759"/>
<dbReference type="PROSITE" id="PS00880">
    <property type="entry name" value="ACB_1"/>
    <property type="match status" value="1"/>
</dbReference>
<dbReference type="Proteomes" id="UP001153620">
    <property type="component" value="Chromosome 1"/>
</dbReference>
<dbReference type="Gene3D" id="1.20.80.10">
    <property type="match status" value="1"/>
</dbReference>
<dbReference type="Pfam" id="PF00887">
    <property type="entry name" value="ACBP"/>
    <property type="match status" value="1"/>
</dbReference>
<feature type="transmembrane region" description="Helical" evidence="4">
    <location>
        <begin position="276"/>
        <end position="295"/>
    </location>
</feature>
<name>A0A9P0NFN9_9DIPT</name>
<dbReference type="FunFam" id="1.20.80.10:FF:000010">
    <property type="entry name" value="Acyl-CoA-binding domain-containing protein 5"/>
    <property type="match status" value="1"/>
</dbReference>
<keyword evidence="4" id="KW-0472">Membrane</keyword>
<evidence type="ECO:0000256" key="1">
    <source>
        <dbReference type="ARBA" id="ARBA00023121"/>
    </source>
</evidence>
<dbReference type="GO" id="GO:0000062">
    <property type="term" value="F:fatty-acyl-CoA binding"/>
    <property type="evidence" value="ECO:0007669"/>
    <property type="project" value="InterPro"/>
</dbReference>
<feature type="compositionally biased region" description="Polar residues" evidence="3">
    <location>
        <begin position="154"/>
        <end position="163"/>
    </location>
</feature>
<proteinExistence type="predicted"/>
<dbReference type="GO" id="GO:0005737">
    <property type="term" value="C:cytoplasm"/>
    <property type="evidence" value="ECO:0007669"/>
    <property type="project" value="TreeGrafter"/>
</dbReference>
<dbReference type="InterPro" id="IPR000582">
    <property type="entry name" value="Acyl-CoA-binding_protein"/>
</dbReference>
<keyword evidence="1" id="KW-0446">Lipid-binding</keyword>
<feature type="coiled-coil region" evidence="2">
    <location>
        <begin position="234"/>
        <end position="261"/>
    </location>
</feature>
<dbReference type="InterPro" id="IPR014352">
    <property type="entry name" value="FERM/acyl-CoA-bd_prot_sf"/>
</dbReference>
<feature type="domain" description="ACB" evidence="5">
    <location>
        <begin position="3"/>
        <end position="92"/>
    </location>
</feature>
<evidence type="ECO:0000313" key="6">
    <source>
        <dbReference type="EMBL" id="CAH1715446.1"/>
    </source>
</evidence>
<dbReference type="PRINTS" id="PR00689">
    <property type="entry name" value="ACOABINDINGP"/>
</dbReference>